<dbReference type="InterPro" id="IPR029058">
    <property type="entry name" value="AB_hydrolase_fold"/>
</dbReference>
<feature type="domain" description="Serine aminopeptidase S33" evidence="1">
    <location>
        <begin position="42"/>
        <end position="249"/>
    </location>
</feature>
<protein>
    <submittedName>
        <fullName evidence="2">Lysophospholipase</fullName>
        <ecNumber evidence="2">3.1.1.5</ecNumber>
    </submittedName>
</protein>
<sequence length="323" mass="35506">MAVPSTVDLLGEPYVAEVLDLPPDEEGEVVATLVSRRAPGPTHRAVLHVHGWNDYFFQTVAADFWVARGHDFYALDLRKYGRSLRPHQTPNHVTDLGEYAAELDAALALVCGRDGHTEVVVSAHSTGGLVTALWLDAGPAAHGEAVRGLALNSPWLDLHGPLWLRTAGTRVIDRLGARRPERELPRSVTGVYGKSLHRDHGGEWDYDLAWKPLESWPVRAGWLRAVRRGHAAVRRGLSLTLPVLVLSSDRSCHATVWEPDVDCTDTVLDVGLMARRVPGLSSHVTLVRVPGALHDVTLSREPARSQAFDELDRWLTAYVDGRG</sequence>
<evidence type="ECO:0000313" key="2">
    <source>
        <dbReference type="EMBL" id="CAA9328576.1"/>
    </source>
</evidence>
<dbReference type="SUPFAM" id="SSF53474">
    <property type="entry name" value="alpha/beta-Hydrolases"/>
    <property type="match status" value="1"/>
</dbReference>
<proteinExistence type="predicted"/>
<keyword evidence="2" id="KW-0378">Hydrolase</keyword>
<organism evidence="2">
    <name type="scientific">uncultured Nocardioidaceae bacterium</name>
    <dbReference type="NCBI Taxonomy" id="253824"/>
    <lineage>
        <taxon>Bacteria</taxon>
        <taxon>Bacillati</taxon>
        <taxon>Actinomycetota</taxon>
        <taxon>Actinomycetes</taxon>
        <taxon>Propionibacteriales</taxon>
        <taxon>Nocardioidaceae</taxon>
        <taxon>environmental samples</taxon>
    </lineage>
</organism>
<dbReference type="EMBL" id="CADCUH010000045">
    <property type="protein sequence ID" value="CAA9328576.1"/>
    <property type="molecule type" value="Genomic_DNA"/>
</dbReference>
<name>A0A6J4LD83_9ACTN</name>
<reference evidence="2" key="1">
    <citation type="submission" date="2020-02" db="EMBL/GenBank/DDBJ databases">
        <authorList>
            <person name="Meier V. D."/>
        </authorList>
    </citation>
    <scope>NUCLEOTIDE SEQUENCE</scope>
    <source>
        <strain evidence="2">AVDCRST_MAG36</strain>
    </source>
</reference>
<gene>
    <name evidence="2" type="ORF">AVDCRST_MAG36-810</name>
</gene>
<dbReference type="InterPro" id="IPR022742">
    <property type="entry name" value="Hydrolase_4"/>
</dbReference>
<accession>A0A6J4LD83</accession>
<evidence type="ECO:0000259" key="1">
    <source>
        <dbReference type="Pfam" id="PF12146"/>
    </source>
</evidence>
<dbReference type="AlphaFoldDB" id="A0A6J4LD83"/>
<dbReference type="Gene3D" id="3.40.50.1820">
    <property type="entry name" value="alpha/beta hydrolase"/>
    <property type="match status" value="1"/>
</dbReference>
<dbReference type="Pfam" id="PF12146">
    <property type="entry name" value="Hydrolase_4"/>
    <property type="match status" value="1"/>
</dbReference>
<dbReference type="GO" id="GO:0004622">
    <property type="term" value="F:phosphatidylcholine lysophospholipase activity"/>
    <property type="evidence" value="ECO:0007669"/>
    <property type="project" value="UniProtKB-EC"/>
</dbReference>
<dbReference type="EC" id="3.1.1.5" evidence="2"/>